<name>A0A1S3JXS4_LINAN</name>
<proteinExistence type="inferred from homology"/>
<dbReference type="Proteomes" id="UP000085678">
    <property type="component" value="Unplaced"/>
</dbReference>
<dbReference type="Gene3D" id="3.60.21.10">
    <property type="match status" value="1"/>
</dbReference>
<accession>A0A1S3JXS4</accession>
<gene>
    <name evidence="4" type="primary">LOC106177022</name>
</gene>
<organism evidence="3 4">
    <name type="scientific">Lingula anatina</name>
    <name type="common">Brachiopod</name>
    <name type="synonym">Lingula unguis</name>
    <dbReference type="NCBI Taxonomy" id="7574"/>
    <lineage>
        <taxon>Eukaryota</taxon>
        <taxon>Metazoa</taxon>
        <taxon>Spiralia</taxon>
        <taxon>Lophotrochozoa</taxon>
        <taxon>Brachiopoda</taxon>
        <taxon>Linguliformea</taxon>
        <taxon>Lingulata</taxon>
        <taxon>Lingulida</taxon>
        <taxon>Linguloidea</taxon>
        <taxon>Lingulidae</taxon>
        <taxon>Lingula</taxon>
    </lineage>
</organism>
<evidence type="ECO:0000259" key="2">
    <source>
        <dbReference type="SMART" id="SM00854"/>
    </source>
</evidence>
<sequence>MALASLVPGRTSLRPKSRQYLIFGTAKGASLCLDGVRNGHVPASWAATPDRVGVCNLAMVNISEEIQLLTEQVKKVKKPGDLVILSFHWGRNWDWTVPEYQQKFARAAIDFAGVDVIYGHSSHHVKGIEVYHGNLITYGLGDLINDFEGSINRYLARLSETYHYEWNLMYFADFNQENGNVLNLKMVPTSIEKFQVRRTDEDAADWLHKQMDKLCKKLGAGVERVGDELQLLIANPLVKGEL</sequence>
<dbReference type="PANTHER" id="PTHR33393">
    <property type="entry name" value="POLYGLUTAMINE SYNTHESIS ACCESSORY PROTEIN RV0574C-RELATED"/>
    <property type="match status" value="1"/>
</dbReference>
<dbReference type="InterPro" id="IPR029052">
    <property type="entry name" value="Metallo-depent_PP-like"/>
</dbReference>
<feature type="domain" description="Capsule synthesis protein CapA" evidence="2">
    <location>
        <begin position="1"/>
        <end position="147"/>
    </location>
</feature>
<dbReference type="OrthoDB" id="189619at2759"/>
<dbReference type="SUPFAM" id="SSF56300">
    <property type="entry name" value="Metallo-dependent phosphatases"/>
    <property type="match status" value="1"/>
</dbReference>
<dbReference type="InParanoid" id="A0A1S3JXS4"/>
<protein>
    <submittedName>
        <fullName evidence="4">Uncharacterized protein LOC106177022</fullName>
    </submittedName>
</protein>
<dbReference type="KEGG" id="lak:106177022"/>
<dbReference type="RefSeq" id="XP_013415107.1">
    <property type="nucleotide sequence ID" value="XM_013559653.1"/>
</dbReference>
<reference evidence="4" key="1">
    <citation type="submission" date="2025-08" db="UniProtKB">
        <authorList>
            <consortium name="RefSeq"/>
        </authorList>
    </citation>
    <scope>IDENTIFICATION</scope>
    <source>
        <tissue evidence="4">Gonads</tissue>
    </source>
</reference>
<dbReference type="InterPro" id="IPR052169">
    <property type="entry name" value="CW_Biosynth-Accessory"/>
</dbReference>
<evidence type="ECO:0000256" key="1">
    <source>
        <dbReference type="ARBA" id="ARBA00005662"/>
    </source>
</evidence>
<dbReference type="InterPro" id="IPR019079">
    <property type="entry name" value="Capsule_synth_CapA"/>
</dbReference>
<dbReference type="PANTHER" id="PTHR33393:SF11">
    <property type="entry name" value="POLYGLUTAMINE SYNTHESIS ACCESSORY PROTEIN RV0574C-RELATED"/>
    <property type="match status" value="1"/>
</dbReference>
<keyword evidence="3" id="KW-1185">Reference proteome</keyword>
<evidence type="ECO:0000313" key="4">
    <source>
        <dbReference type="RefSeq" id="XP_013415107.1"/>
    </source>
</evidence>
<dbReference type="GeneID" id="106177022"/>
<dbReference type="SMART" id="SM00854">
    <property type="entry name" value="PGA_cap"/>
    <property type="match status" value="1"/>
</dbReference>
<evidence type="ECO:0000313" key="3">
    <source>
        <dbReference type="Proteomes" id="UP000085678"/>
    </source>
</evidence>
<dbReference type="Pfam" id="PF09587">
    <property type="entry name" value="PGA_cap"/>
    <property type="match status" value="1"/>
</dbReference>
<dbReference type="AlphaFoldDB" id="A0A1S3JXS4"/>
<comment type="similarity">
    <text evidence="1">Belongs to the CapA family.</text>
</comment>